<gene>
    <name evidence="2" type="ORF">LWC34_04900</name>
</gene>
<name>A0ABS8Z2K7_9PSEU</name>
<protein>
    <submittedName>
        <fullName evidence="2">Uncharacterized protein</fullName>
    </submittedName>
</protein>
<proteinExistence type="predicted"/>
<organism evidence="2 3">
    <name type="scientific">Kibdelosporangium philippinense</name>
    <dbReference type="NCBI Taxonomy" id="211113"/>
    <lineage>
        <taxon>Bacteria</taxon>
        <taxon>Bacillati</taxon>
        <taxon>Actinomycetota</taxon>
        <taxon>Actinomycetes</taxon>
        <taxon>Pseudonocardiales</taxon>
        <taxon>Pseudonocardiaceae</taxon>
        <taxon>Kibdelosporangium</taxon>
    </lineage>
</organism>
<keyword evidence="3" id="KW-1185">Reference proteome</keyword>
<reference evidence="2 3" key="1">
    <citation type="submission" date="2021-12" db="EMBL/GenBank/DDBJ databases">
        <title>Genome sequence of Kibdelosporangium philippinense ATCC 49844.</title>
        <authorList>
            <person name="Fedorov E.A."/>
            <person name="Omeragic M."/>
            <person name="Shalygina K.F."/>
            <person name="Maclea K.S."/>
        </authorList>
    </citation>
    <scope>NUCLEOTIDE SEQUENCE [LARGE SCALE GENOMIC DNA]</scope>
    <source>
        <strain evidence="2 3">ATCC 49844</strain>
    </source>
</reference>
<sequence>MVSQRQQDNLPADMNNIIGRRRGMGEVKRMQAELGITKRTRLATWVAEQRETWDR</sequence>
<dbReference type="EMBL" id="JAJVCN010000001">
    <property type="protein sequence ID" value="MCE7002168.1"/>
    <property type="molecule type" value="Genomic_DNA"/>
</dbReference>
<dbReference type="RefSeq" id="WP_233723203.1">
    <property type="nucleotide sequence ID" value="NZ_JAJVCN010000001.1"/>
</dbReference>
<evidence type="ECO:0000313" key="2">
    <source>
        <dbReference type="EMBL" id="MCE7002168.1"/>
    </source>
</evidence>
<evidence type="ECO:0000256" key="1">
    <source>
        <dbReference type="SAM" id="MobiDB-lite"/>
    </source>
</evidence>
<evidence type="ECO:0000313" key="3">
    <source>
        <dbReference type="Proteomes" id="UP001521150"/>
    </source>
</evidence>
<comment type="caution">
    <text evidence="2">The sequence shown here is derived from an EMBL/GenBank/DDBJ whole genome shotgun (WGS) entry which is preliminary data.</text>
</comment>
<dbReference type="Proteomes" id="UP001521150">
    <property type="component" value="Unassembled WGS sequence"/>
</dbReference>
<feature type="region of interest" description="Disordered" evidence="1">
    <location>
        <begin position="1"/>
        <end position="23"/>
    </location>
</feature>
<accession>A0ABS8Z2K7</accession>